<dbReference type="EMBL" id="UINC01001018">
    <property type="protein sequence ID" value="SUZ67671.1"/>
    <property type="molecule type" value="Genomic_DNA"/>
</dbReference>
<dbReference type="GO" id="GO:0006221">
    <property type="term" value="P:pyrimidine nucleotide biosynthetic process"/>
    <property type="evidence" value="ECO:0007669"/>
    <property type="project" value="UniProtKB-KW"/>
</dbReference>
<evidence type="ECO:0000256" key="2">
    <source>
        <dbReference type="ARBA" id="ARBA00022723"/>
    </source>
</evidence>
<comment type="cofactor">
    <cofactor evidence="1">
        <name>Zn(2+)</name>
        <dbReference type="ChEBI" id="CHEBI:29105"/>
    </cofactor>
</comment>
<feature type="domain" description="Dihydroorotase catalytic" evidence="5">
    <location>
        <begin position="17"/>
        <end position="203"/>
    </location>
</feature>
<dbReference type="GO" id="GO:0046872">
    <property type="term" value="F:metal ion binding"/>
    <property type="evidence" value="ECO:0007669"/>
    <property type="project" value="UniProtKB-KW"/>
</dbReference>
<dbReference type="InterPro" id="IPR004722">
    <property type="entry name" value="DHOase"/>
</dbReference>
<keyword evidence="3" id="KW-0378">Hydrolase</keyword>
<name>A0A381PKZ5_9ZZZZ</name>
<dbReference type="GO" id="GO:0006145">
    <property type="term" value="P:purine nucleobase catabolic process"/>
    <property type="evidence" value="ECO:0007669"/>
    <property type="project" value="TreeGrafter"/>
</dbReference>
<dbReference type="GO" id="GO:0005737">
    <property type="term" value="C:cytoplasm"/>
    <property type="evidence" value="ECO:0007669"/>
    <property type="project" value="TreeGrafter"/>
</dbReference>
<organism evidence="6">
    <name type="scientific">marine metagenome</name>
    <dbReference type="NCBI Taxonomy" id="408172"/>
    <lineage>
        <taxon>unclassified sequences</taxon>
        <taxon>metagenomes</taxon>
        <taxon>ecological metagenomes</taxon>
    </lineage>
</organism>
<dbReference type="InterPro" id="IPR002195">
    <property type="entry name" value="Dihydroorotase_CS"/>
</dbReference>
<dbReference type="InterPro" id="IPR011059">
    <property type="entry name" value="Metal-dep_hydrolase_composite"/>
</dbReference>
<dbReference type="Pfam" id="PF12890">
    <property type="entry name" value="DHOase"/>
    <property type="match status" value="1"/>
</dbReference>
<dbReference type="InterPro" id="IPR024403">
    <property type="entry name" value="DHOase_cat"/>
</dbReference>
<dbReference type="Gene3D" id="2.30.40.10">
    <property type="entry name" value="Urease, subunit C, domain 1"/>
    <property type="match status" value="1"/>
</dbReference>
<dbReference type="InterPro" id="IPR032466">
    <property type="entry name" value="Metal_Hydrolase"/>
</dbReference>
<dbReference type="PROSITE" id="PS00482">
    <property type="entry name" value="DIHYDROOROTASE_1"/>
    <property type="match status" value="1"/>
</dbReference>
<dbReference type="PANTHER" id="PTHR43668">
    <property type="entry name" value="ALLANTOINASE"/>
    <property type="match status" value="1"/>
</dbReference>
<evidence type="ECO:0000256" key="3">
    <source>
        <dbReference type="ARBA" id="ARBA00022801"/>
    </source>
</evidence>
<keyword evidence="4" id="KW-0665">Pyrimidine biosynthesis</keyword>
<dbReference type="PROSITE" id="PS00483">
    <property type="entry name" value="DIHYDROOROTASE_2"/>
    <property type="match status" value="1"/>
</dbReference>
<dbReference type="NCBIfam" id="TIGR00857">
    <property type="entry name" value="pyrC_multi"/>
    <property type="match status" value="1"/>
</dbReference>
<feature type="non-terminal residue" evidence="6">
    <location>
        <position position="1"/>
    </location>
</feature>
<gene>
    <name evidence="6" type="ORF">METZ01_LOCUS20525</name>
</gene>
<proteinExistence type="inferred from homology"/>
<sequence>VGKRISANGATVYDAGGKVVTHGFCDVHVHFREPGREDKETLATGAEAAIAGGFTQVCAMPNTEPPLDSPESIRFIVEKAADLPVKIHPIGAISVGQQGKELTELGAMAQEGAVAFSDDGIPVMDSGVMRRVLEYAGPLGMPVINHAEDLTLKLDGQMHEGSWSTRLGLAGIPDVSESIMVNRDLELASMTGGRLHVPHVSSAKSVEWIRGAKAGGLDITAEVTPHHLFFTDEDLHSFDTNYKVAPPIRTENDRQVLMTAVKDGTIDCIATDHAPHTVEEKEAPFDWAPCGMIGLESAFGAVWKVLSGLGMNLEEVIHCFTINPRLVMDFEEDLFSAGTEAELTILDPDEEWIFAKEHIHSKSRNTPFSGESLKGRIKATITGGKFFKL</sequence>
<accession>A0A381PKZ5</accession>
<dbReference type="InterPro" id="IPR050138">
    <property type="entry name" value="DHOase/Allantoinase_Hydrolase"/>
</dbReference>
<protein>
    <recommendedName>
        <fullName evidence="5">Dihydroorotase catalytic domain-containing protein</fullName>
    </recommendedName>
</protein>
<dbReference type="PANTHER" id="PTHR43668:SF2">
    <property type="entry name" value="ALLANTOINASE"/>
    <property type="match status" value="1"/>
</dbReference>
<dbReference type="SUPFAM" id="SSF51556">
    <property type="entry name" value="Metallo-dependent hydrolases"/>
    <property type="match status" value="1"/>
</dbReference>
<evidence type="ECO:0000256" key="1">
    <source>
        <dbReference type="ARBA" id="ARBA00001947"/>
    </source>
</evidence>
<dbReference type="CDD" id="cd01317">
    <property type="entry name" value="DHOase_IIa"/>
    <property type="match status" value="1"/>
</dbReference>
<dbReference type="AlphaFoldDB" id="A0A381PKZ5"/>
<dbReference type="GO" id="GO:0004151">
    <property type="term" value="F:dihydroorotase activity"/>
    <property type="evidence" value="ECO:0007669"/>
    <property type="project" value="InterPro"/>
</dbReference>
<evidence type="ECO:0000259" key="5">
    <source>
        <dbReference type="Pfam" id="PF12890"/>
    </source>
</evidence>
<reference evidence="6" key="1">
    <citation type="submission" date="2018-05" db="EMBL/GenBank/DDBJ databases">
        <authorList>
            <person name="Lanie J.A."/>
            <person name="Ng W.-L."/>
            <person name="Kazmierczak K.M."/>
            <person name="Andrzejewski T.M."/>
            <person name="Davidsen T.M."/>
            <person name="Wayne K.J."/>
            <person name="Tettelin H."/>
            <person name="Glass J.I."/>
            <person name="Rusch D."/>
            <person name="Podicherti R."/>
            <person name="Tsui H.-C.T."/>
            <person name="Winkler M.E."/>
        </authorList>
    </citation>
    <scope>NUCLEOTIDE SEQUENCE</scope>
</reference>
<dbReference type="GO" id="GO:0004038">
    <property type="term" value="F:allantoinase activity"/>
    <property type="evidence" value="ECO:0007669"/>
    <property type="project" value="TreeGrafter"/>
</dbReference>
<dbReference type="HAMAP" id="MF_00220_B">
    <property type="entry name" value="PyrC_classI_B"/>
    <property type="match status" value="1"/>
</dbReference>
<evidence type="ECO:0000313" key="6">
    <source>
        <dbReference type="EMBL" id="SUZ67671.1"/>
    </source>
</evidence>
<dbReference type="SUPFAM" id="SSF51338">
    <property type="entry name" value="Composite domain of metallo-dependent hydrolases"/>
    <property type="match status" value="1"/>
</dbReference>
<dbReference type="Gene3D" id="3.20.20.140">
    <property type="entry name" value="Metal-dependent hydrolases"/>
    <property type="match status" value="1"/>
</dbReference>
<keyword evidence="2" id="KW-0479">Metal-binding</keyword>
<evidence type="ECO:0000256" key="4">
    <source>
        <dbReference type="ARBA" id="ARBA00022975"/>
    </source>
</evidence>